<dbReference type="RefSeq" id="WP_066716413.1">
    <property type="nucleotide sequence ID" value="NZ_JBHSLU010000008.1"/>
</dbReference>
<accession>A0ABW0NW36</accession>
<dbReference type="EMBL" id="JBHSLU010000008">
    <property type="protein sequence ID" value="MFC5504696.1"/>
    <property type="molecule type" value="Genomic_DNA"/>
</dbReference>
<dbReference type="SUPFAM" id="SSF53850">
    <property type="entry name" value="Periplasmic binding protein-like II"/>
    <property type="match status" value="1"/>
</dbReference>
<feature type="chain" id="PRO_5047186012" evidence="1">
    <location>
        <begin position="25"/>
        <end position="256"/>
    </location>
</feature>
<proteinExistence type="predicted"/>
<dbReference type="Proteomes" id="UP001596060">
    <property type="component" value="Unassembled WGS sequence"/>
</dbReference>
<gene>
    <name evidence="2" type="ORF">ACFPN9_05440</name>
</gene>
<evidence type="ECO:0000313" key="2">
    <source>
        <dbReference type="EMBL" id="MFC5504696.1"/>
    </source>
</evidence>
<evidence type="ECO:0000313" key="3">
    <source>
        <dbReference type="Proteomes" id="UP001596060"/>
    </source>
</evidence>
<name>A0ABW0NW36_9HYPH</name>
<dbReference type="Pfam" id="PF13531">
    <property type="entry name" value="SBP_bac_11"/>
    <property type="match status" value="1"/>
</dbReference>
<keyword evidence="3" id="KW-1185">Reference proteome</keyword>
<dbReference type="PROSITE" id="PS51257">
    <property type="entry name" value="PROKAR_LIPOPROTEIN"/>
    <property type="match status" value="1"/>
</dbReference>
<organism evidence="2 3">
    <name type="scientific">Bosea massiliensis</name>
    <dbReference type="NCBI Taxonomy" id="151419"/>
    <lineage>
        <taxon>Bacteria</taxon>
        <taxon>Pseudomonadati</taxon>
        <taxon>Pseudomonadota</taxon>
        <taxon>Alphaproteobacteria</taxon>
        <taxon>Hyphomicrobiales</taxon>
        <taxon>Boseaceae</taxon>
        <taxon>Bosea</taxon>
    </lineage>
</organism>
<evidence type="ECO:0000256" key="1">
    <source>
        <dbReference type="SAM" id="SignalP"/>
    </source>
</evidence>
<dbReference type="Gene3D" id="3.40.190.10">
    <property type="entry name" value="Periplasmic binding protein-like II"/>
    <property type="match status" value="2"/>
</dbReference>
<reference evidence="3" key="1">
    <citation type="journal article" date="2019" name="Int. J. Syst. Evol. Microbiol.">
        <title>The Global Catalogue of Microorganisms (GCM) 10K type strain sequencing project: providing services to taxonomists for standard genome sequencing and annotation.</title>
        <authorList>
            <consortium name="The Broad Institute Genomics Platform"/>
            <consortium name="The Broad Institute Genome Sequencing Center for Infectious Disease"/>
            <person name="Wu L."/>
            <person name="Ma J."/>
        </authorList>
    </citation>
    <scope>NUCLEOTIDE SEQUENCE [LARGE SCALE GENOMIC DNA]</scope>
    <source>
        <strain evidence="3">CCUG 43117</strain>
    </source>
</reference>
<keyword evidence="1" id="KW-0732">Signal</keyword>
<dbReference type="InterPro" id="IPR050682">
    <property type="entry name" value="ModA/WtpA"/>
</dbReference>
<dbReference type="PANTHER" id="PTHR30632">
    <property type="entry name" value="MOLYBDATE-BINDING PERIPLASMIC PROTEIN"/>
    <property type="match status" value="1"/>
</dbReference>
<dbReference type="PANTHER" id="PTHR30632:SF11">
    <property type="entry name" value="BLR4797 PROTEIN"/>
    <property type="match status" value="1"/>
</dbReference>
<protein>
    <submittedName>
        <fullName evidence="2">Molybdate ABC transporter substrate-binding protein</fullName>
    </submittedName>
</protein>
<comment type="caution">
    <text evidence="2">The sequence shown here is derived from an EMBL/GenBank/DDBJ whole genome shotgun (WGS) entry which is preliminary data.</text>
</comment>
<sequence>MRLRSAIVLAAAGLLSCLSAPASAHEIKILTAGAFKPIVTAVAPEFEKSTGHKLVIDNDTAGGLLRRIGGGEAFDVAVLTPAAVNELVASGKMAAGTPVNLARTSVGVAVKEGAPRPDIATVAAFKTALLEARKVAYIDPAAGGSSGIYFSKLLETMGIAEPIRAKAVLVPGGLVAQRLVTGEADLAIHQISEILAVPGAVLVGPLPAEIQNYTVYTGGLATGSASSAPAKAFLAFLQGDAARRILAEKGMERAPE</sequence>
<feature type="signal peptide" evidence="1">
    <location>
        <begin position="1"/>
        <end position="24"/>
    </location>
</feature>